<dbReference type="InterPro" id="IPR036398">
    <property type="entry name" value="CA_dom_sf"/>
</dbReference>
<feature type="compositionally biased region" description="Low complexity" evidence="1">
    <location>
        <begin position="259"/>
        <end position="324"/>
    </location>
</feature>
<feature type="region of interest" description="Disordered" evidence="1">
    <location>
        <begin position="52"/>
        <end position="75"/>
    </location>
</feature>
<dbReference type="SUPFAM" id="SSF51069">
    <property type="entry name" value="Carbonic anhydrase"/>
    <property type="match status" value="1"/>
</dbReference>
<feature type="signal peptide" evidence="2">
    <location>
        <begin position="1"/>
        <end position="27"/>
    </location>
</feature>
<dbReference type="eggNOG" id="ENOG502SJJN">
    <property type="taxonomic scope" value="Eukaryota"/>
</dbReference>
<evidence type="ECO:0000313" key="4">
    <source>
        <dbReference type="EMBL" id="EAN32695.1"/>
    </source>
</evidence>
<keyword evidence="2" id="KW-0732">Signal</keyword>
<dbReference type="RefSeq" id="XP_764978.1">
    <property type="nucleotide sequence ID" value="XM_759885.1"/>
</dbReference>
<dbReference type="Gene3D" id="3.10.200.10">
    <property type="entry name" value="Alpha carbonic anhydrase"/>
    <property type="match status" value="2"/>
</dbReference>
<gene>
    <name evidence="4" type="ordered locus">TP02_0412</name>
</gene>
<dbReference type="AlphaFoldDB" id="Q4N578"/>
<name>Q4N578_THEPA</name>
<reference evidence="4 5" key="1">
    <citation type="journal article" date="2005" name="Science">
        <title>Genome sequence of Theileria parva, a bovine pathogen that transforms lymphocytes.</title>
        <authorList>
            <person name="Gardner M.J."/>
            <person name="Bishop R."/>
            <person name="Shah T."/>
            <person name="de Villiers E.P."/>
            <person name="Carlton J.M."/>
            <person name="Hall N."/>
            <person name="Ren Q."/>
            <person name="Paulsen I.T."/>
            <person name="Pain A."/>
            <person name="Berriman M."/>
            <person name="Wilson R.J.M."/>
            <person name="Sato S."/>
            <person name="Ralph S.A."/>
            <person name="Mann D.J."/>
            <person name="Xiong Z."/>
            <person name="Shallom S.J."/>
            <person name="Weidman J."/>
            <person name="Jiang L."/>
            <person name="Lynn J."/>
            <person name="Weaver B."/>
            <person name="Shoaibi A."/>
            <person name="Domingo A.R."/>
            <person name="Wasawo D."/>
            <person name="Crabtree J."/>
            <person name="Wortman J.R."/>
            <person name="Haas B."/>
            <person name="Angiuoli S.V."/>
            <person name="Creasy T.H."/>
            <person name="Lu C."/>
            <person name="Suh B."/>
            <person name="Silva J.C."/>
            <person name="Utterback T.R."/>
            <person name="Feldblyum T.V."/>
            <person name="Pertea M."/>
            <person name="Allen J."/>
            <person name="Nierman W.C."/>
            <person name="Taracha E.L.N."/>
            <person name="Salzberg S.L."/>
            <person name="White O.R."/>
            <person name="Fitzhugh H.A."/>
            <person name="Morzaria S."/>
            <person name="Venter J.C."/>
            <person name="Fraser C.M."/>
            <person name="Nene V."/>
        </authorList>
    </citation>
    <scope>NUCLEOTIDE SEQUENCE [LARGE SCALE GENOMIC DNA]</scope>
    <source>
        <strain evidence="4 5">Muguga</strain>
    </source>
</reference>
<dbReference type="GO" id="GO:0006730">
    <property type="term" value="P:one-carbon metabolic process"/>
    <property type="evidence" value="ECO:0007669"/>
    <property type="project" value="TreeGrafter"/>
</dbReference>
<feature type="compositionally biased region" description="Polar residues" evidence="1">
    <location>
        <begin position="55"/>
        <end position="75"/>
    </location>
</feature>
<dbReference type="Proteomes" id="UP000001949">
    <property type="component" value="Unassembled WGS sequence"/>
</dbReference>
<dbReference type="Pfam" id="PF00194">
    <property type="entry name" value="Carb_anhydrase"/>
    <property type="match status" value="1"/>
</dbReference>
<evidence type="ECO:0000256" key="1">
    <source>
        <dbReference type="SAM" id="MobiDB-lite"/>
    </source>
</evidence>
<dbReference type="OMA" id="ATHIDFH"/>
<dbReference type="InParanoid" id="Q4N578"/>
<dbReference type="InterPro" id="IPR001148">
    <property type="entry name" value="CA_dom"/>
</dbReference>
<dbReference type="PROSITE" id="PS51144">
    <property type="entry name" value="ALPHA_CA_2"/>
    <property type="match status" value="1"/>
</dbReference>
<organism evidence="4 5">
    <name type="scientific">Theileria parva</name>
    <name type="common">East coast fever infection agent</name>
    <dbReference type="NCBI Taxonomy" id="5875"/>
    <lineage>
        <taxon>Eukaryota</taxon>
        <taxon>Sar</taxon>
        <taxon>Alveolata</taxon>
        <taxon>Apicomplexa</taxon>
        <taxon>Aconoidasida</taxon>
        <taxon>Piroplasmida</taxon>
        <taxon>Theileriidae</taxon>
        <taxon>Theileria</taxon>
    </lineage>
</organism>
<keyword evidence="5" id="KW-1185">Reference proteome</keyword>
<dbReference type="EMBL" id="AAGK01000002">
    <property type="protein sequence ID" value="EAN32695.1"/>
    <property type="molecule type" value="Genomic_DNA"/>
</dbReference>
<dbReference type="InterPro" id="IPR023561">
    <property type="entry name" value="Carbonic_anhydrase_a-class"/>
</dbReference>
<proteinExistence type="predicted"/>
<protein>
    <recommendedName>
        <fullName evidence="3">Alpha-carbonic anhydrase domain-containing protein</fullName>
    </recommendedName>
</protein>
<feature type="region of interest" description="Disordered" evidence="1">
    <location>
        <begin position="257"/>
        <end position="324"/>
    </location>
</feature>
<feature type="domain" description="Alpha-carbonic anhydrase" evidence="3">
    <location>
        <begin position="86"/>
        <end position="596"/>
    </location>
</feature>
<dbReference type="PANTHER" id="PTHR18952:SF276">
    <property type="entry name" value="CHROMOSOME UNDETERMINED SCAFFOLD_53, WHOLE GENOME SHOTGUN SEQUENCE"/>
    <property type="match status" value="1"/>
</dbReference>
<feature type="chain" id="PRO_5004241679" description="Alpha-carbonic anhydrase domain-containing protein" evidence="2">
    <location>
        <begin position="28"/>
        <end position="640"/>
    </location>
</feature>
<dbReference type="GO" id="GO:0004089">
    <property type="term" value="F:carbonate dehydratase activity"/>
    <property type="evidence" value="ECO:0007669"/>
    <property type="project" value="InterPro"/>
</dbReference>
<evidence type="ECO:0000259" key="3">
    <source>
        <dbReference type="PROSITE" id="PS51144"/>
    </source>
</evidence>
<dbReference type="GO" id="GO:0008270">
    <property type="term" value="F:zinc ion binding"/>
    <property type="evidence" value="ECO:0007669"/>
    <property type="project" value="InterPro"/>
</dbReference>
<dbReference type="SMART" id="SM01057">
    <property type="entry name" value="Carb_anhydrase"/>
    <property type="match status" value="1"/>
</dbReference>
<sequence>MRWNKCVKSTLILVFLTTKSLLNNCKCHNNNSNSSSNNDTLGGAVSSVPVGFTHVQDSNSGSPQSQENIKQHKNYTPLTFSGSKVPVWDYGRHGSDWTHGMCSAGLKQSPVDLHVEGLSENFPNNLKSVYDSVLRGEAPDLSNPWKRGDVVYSYNHYLSTVQLLRSPNVFRVTVPQNEGSTFGALFTTDKPSLYLATHIDFHSPSEHTFDGSANRRQIEMQIWHYLSDSPSSDLGIGSIDSPDTTDVNMLITKAIKKPNSGSTTSSSSNTLSSSNGSSSSNSTSSSSSSTTGTLGATSHNTTAKSTGVVTTNSSVSSGNNVKSVDLSHLNLQTNTPGKSSHKSGVTTVRSTNLDEDEHPEFYYESDDHPSMVQLSDDLHPLNSGRSSSYKKLLENDRYDLFNKYLLTHLNNSANNLNSEQVHIREKRMAREKGTHWGRWAVISLTFMSEEIEKTNIESLKTFPSERFMSEVFKAGSSVPVTENDNYPSVGDLNTNHVETPLPVVDLDTPLNLSSLFMMLEVKNVNYFAYDGSFTQPGCEETVRWYVAKESLPISTELMLQIHRMLNPNPHEQNPNNYVDNYRELQNVNNKCRNLGKVRFVHGYPMEYFVISPFSHEHTVSSFNTNHIQLLLIITILLIFY</sequence>
<dbReference type="GeneID" id="3501998"/>
<dbReference type="STRING" id="5875.Q4N578"/>
<accession>Q4N578</accession>
<dbReference type="VEuPathDB" id="PiroplasmaDB:TpMuguga_02g00412"/>
<evidence type="ECO:0000313" key="5">
    <source>
        <dbReference type="Proteomes" id="UP000001949"/>
    </source>
</evidence>
<evidence type="ECO:0000256" key="2">
    <source>
        <dbReference type="SAM" id="SignalP"/>
    </source>
</evidence>
<dbReference type="KEGG" id="tpv:TP02_0412"/>
<comment type="caution">
    <text evidence="4">The sequence shown here is derived from an EMBL/GenBank/DDBJ whole genome shotgun (WGS) entry which is preliminary data.</text>
</comment>
<dbReference type="PANTHER" id="PTHR18952">
    <property type="entry name" value="CARBONIC ANHYDRASE"/>
    <property type="match status" value="1"/>
</dbReference>